<dbReference type="RefSeq" id="WP_093368476.1">
    <property type="nucleotide sequence ID" value="NZ_FNCW01000011.1"/>
</dbReference>
<dbReference type="AlphaFoldDB" id="A0A1G7Y6U6"/>
<feature type="signal peptide" evidence="1">
    <location>
        <begin position="1"/>
        <end position="19"/>
    </location>
</feature>
<keyword evidence="1" id="KW-0732">Signal</keyword>
<evidence type="ECO:0000313" key="2">
    <source>
        <dbReference type="EMBL" id="SDG92129.1"/>
    </source>
</evidence>
<organism evidence="2 3">
    <name type="scientific">Psychroflexus sediminis</name>
    <dbReference type="NCBI Taxonomy" id="470826"/>
    <lineage>
        <taxon>Bacteria</taxon>
        <taxon>Pseudomonadati</taxon>
        <taxon>Bacteroidota</taxon>
        <taxon>Flavobacteriia</taxon>
        <taxon>Flavobacteriales</taxon>
        <taxon>Flavobacteriaceae</taxon>
        <taxon>Psychroflexus</taxon>
    </lineage>
</organism>
<keyword evidence="3" id="KW-1185">Reference proteome</keyword>
<dbReference type="Gene3D" id="2.60.40.1120">
    <property type="entry name" value="Carboxypeptidase-like, regulatory domain"/>
    <property type="match status" value="1"/>
</dbReference>
<dbReference type="InterPro" id="IPR008969">
    <property type="entry name" value="CarboxyPept-like_regulatory"/>
</dbReference>
<proteinExistence type="predicted"/>
<evidence type="ECO:0000313" key="3">
    <source>
        <dbReference type="Proteomes" id="UP000199296"/>
    </source>
</evidence>
<feature type="chain" id="PRO_5011443795" description="CarboxypepD_reg-like domain-containing protein" evidence="1">
    <location>
        <begin position="20"/>
        <end position="893"/>
    </location>
</feature>
<protein>
    <recommendedName>
        <fullName evidence="4">CarboxypepD_reg-like domain-containing protein</fullName>
    </recommendedName>
</protein>
<reference evidence="2 3" key="1">
    <citation type="submission" date="2016-10" db="EMBL/GenBank/DDBJ databases">
        <authorList>
            <person name="de Groot N.N."/>
        </authorList>
    </citation>
    <scope>NUCLEOTIDE SEQUENCE [LARGE SCALE GENOMIC DNA]</scope>
    <source>
        <strain evidence="2 3">DSM 19803</strain>
    </source>
</reference>
<dbReference type="EMBL" id="FNCW01000011">
    <property type="protein sequence ID" value="SDG92129.1"/>
    <property type="molecule type" value="Genomic_DNA"/>
</dbReference>
<name>A0A1G7Y6U6_9FLAO</name>
<accession>A0A1G7Y6U6</accession>
<evidence type="ECO:0008006" key="4">
    <source>
        <dbReference type="Google" id="ProtNLM"/>
    </source>
</evidence>
<dbReference type="SUPFAM" id="SSF49464">
    <property type="entry name" value="Carboxypeptidase regulatory domain-like"/>
    <property type="match status" value="1"/>
</dbReference>
<evidence type="ECO:0000256" key="1">
    <source>
        <dbReference type="SAM" id="SignalP"/>
    </source>
</evidence>
<dbReference type="SUPFAM" id="SSF56935">
    <property type="entry name" value="Porins"/>
    <property type="match status" value="1"/>
</dbReference>
<dbReference type="Proteomes" id="UP000199296">
    <property type="component" value="Unassembled WGS sequence"/>
</dbReference>
<dbReference type="OrthoDB" id="603275at2"/>
<gene>
    <name evidence="2" type="ORF">SAMN04488027_1118</name>
</gene>
<sequence length="893" mass="102611">MFKRFACFFILSIFTTVTSAQSFQLEGFISDSLDNPLANTNVIATPLQQANAQIKFSISSSKGEYRLKLEENQPYLIEITHLGFKKITDTVQLSENVSRNFVMQESTESLEEILIKQEMAVIVKEDTITYRTDQFKTGEERKLRDILKKLPGIEVDREGNVTVNGKPVTKLMVDGKAFFTGDEKLGVNNIPADAVDEVEALDNYSEVAFLKGLEDSDKMALNIKLKDGKKKFVFGDVEAGAGVEDRFLLHPKLFYYSPKTAVNAIGDFNNTGQKSFTIQDYLDFEGGMALALEDQGAYSRLYSDDFAQFLREDDFVFNKNDFGAASLSQELGGNFSLDAYSIFNKSKMRTQTLQDITYQTTEAPDEVRDQSNDNDLLFSISKIKLRYDNNDDTDLRANTNFKYNTAEAQSLLTSEVGNSSRFINTNTQPENFEFLQTFNLNKQFSYKHTLKLEAKIKSEDQTTDRLWDFNQALFTNIIPLVDEGDDFRLNQLNQKQVSNLSVNAKHYWVLADFHHIYPVAGVDYFNYNLSTLDEQILNDGSTNSFESAGFNNQMDFKLFKASLGFQYKTQIGELVLRPGLVVQNYNWNISQFNEELVNDQTAILLPEFYAEYEFKSSEKLRLNYNRYTNFGNASSYANRLSLQSFNRIQRGNENLQNQVYHSASLLYSQFNMFKGLFYNARLSYTHRESSIRNQTQIEGIDQISTSIFTNLPENTYSVYATINKRIPDFTFTLGGNTSLSDYSRIINDEVLDYESINFGYNAKVRTRFDKLPNIETGVRQSFSRLNSDVINNKFTTLSPFANLEYDFGNFIFEFNYDYNYFENQTTGDINRFELADTSLFYGKEDSAWGFEVNATNLFDIGFKRQNSVNEFIVSDRRIFVQPRIVLFKVIYKL</sequence>
<dbReference type="STRING" id="470826.SAMN04488027_1118"/>